<dbReference type="RefSeq" id="WP_281796376.1">
    <property type="nucleotide sequence ID" value="NZ_BSDR01000001.1"/>
</dbReference>
<proteinExistence type="predicted"/>
<reference evidence="1" key="1">
    <citation type="submission" date="2022-12" db="EMBL/GenBank/DDBJ databases">
        <title>Reference genome sequencing for broad-spectrum identification of bacterial and archaeal isolates by mass spectrometry.</title>
        <authorList>
            <person name="Sekiguchi Y."/>
            <person name="Tourlousse D.M."/>
        </authorList>
    </citation>
    <scope>NUCLEOTIDE SEQUENCE</scope>
    <source>
        <strain evidence="1">ASRB1</strain>
    </source>
</reference>
<accession>A0A9W6L8Y2</accession>
<name>A0A9W6L8Y2_9BACT</name>
<organism evidence="1 2">
    <name type="scientific">Desulforhabdus amnigena</name>
    <dbReference type="NCBI Taxonomy" id="40218"/>
    <lineage>
        <taxon>Bacteria</taxon>
        <taxon>Pseudomonadati</taxon>
        <taxon>Thermodesulfobacteriota</taxon>
        <taxon>Syntrophobacteria</taxon>
        <taxon>Syntrophobacterales</taxon>
        <taxon>Syntrophobacteraceae</taxon>
        <taxon>Desulforhabdus</taxon>
    </lineage>
</organism>
<dbReference type="EMBL" id="BSDR01000001">
    <property type="protein sequence ID" value="GLI36163.1"/>
    <property type="molecule type" value="Genomic_DNA"/>
</dbReference>
<keyword evidence="2" id="KW-1185">Reference proteome</keyword>
<sequence>MKNPFIVPGFRSLIETWTPSDLRFFLEVLTQCLAGMAPQAGMNFFHCSIEEVRWWNGRHPSHGIHSLLCKSLSEREAMP</sequence>
<dbReference type="Proteomes" id="UP001144372">
    <property type="component" value="Unassembled WGS sequence"/>
</dbReference>
<evidence type="ECO:0000313" key="2">
    <source>
        <dbReference type="Proteomes" id="UP001144372"/>
    </source>
</evidence>
<evidence type="ECO:0000313" key="1">
    <source>
        <dbReference type="EMBL" id="GLI36163.1"/>
    </source>
</evidence>
<comment type="caution">
    <text evidence="1">The sequence shown here is derived from an EMBL/GenBank/DDBJ whole genome shotgun (WGS) entry which is preliminary data.</text>
</comment>
<gene>
    <name evidence="1" type="ORF">DAMNIGENAA_35960</name>
</gene>
<dbReference type="AlphaFoldDB" id="A0A9W6L8Y2"/>
<protein>
    <submittedName>
        <fullName evidence="1">Uncharacterized protein</fullName>
    </submittedName>
</protein>